<keyword evidence="2" id="KW-0175">Coiled coil</keyword>
<dbReference type="PANTHER" id="PTHR33332">
    <property type="entry name" value="REVERSE TRANSCRIPTASE DOMAIN-CONTAINING PROTEIN"/>
    <property type="match status" value="1"/>
</dbReference>
<name>A0A2B4R2T3_STYPI</name>
<comment type="caution">
    <text evidence="5">The sequence shown here is derived from an EMBL/GenBank/DDBJ whole genome shotgun (WGS) entry which is preliminary data.</text>
</comment>
<dbReference type="Pfam" id="PF00078">
    <property type="entry name" value="RVT_1"/>
    <property type="match status" value="1"/>
</dbReference>
<evidence type="ECO:0000256" key="1">
    <source>
        <dbReference type="PROSITE-ProRule" id="PRU00325"/>
    </source>
</evidence>
<organism evidence="5 6">
    <name type="scientific">Stylophora pistillata</name>
    <name type="common">Smooth cauliflower coral</name>
    <dbReference type="NCBI Taxonomy" id="50429"/>
    <lineage>
        <taxon>Eukaryota</taxon>
        <taxon>Metazoa</taxon>
        <taxon>Cnidaria</taxon>
        <taxon>Anthozoa</taxon>
        <taxon>Hexacorallia</taxon>
        <taxon>Scleractinia</taxon>
        <taxon>Astrocoeniina</taxon>
        <taxon>Pocilloporidae</taxon>
        <taxon>Stylophora</taxon>
    </lineage>
</organism>
<evidence type="ECO:0000313" key="6">
    <source>
        <dbReference type="Proteomes" id="UP000225706"/>
    </source>
</evidence>
<proteinExistence type="predicted"/>
<gene>
    <name evidence="5" type="primary">RTase</name>
    <name evidence="5" type="ORF">AWC38_SpisGene23348</name>
</gene>
<dbReference type="OrthoDB" id="5981693at2759"/>
<dbReference type="AlphaFoldDB" id="A0A2B4R2T3"/>
<dbReference type="GO" id="GO:0003964">
    <property type="term" value="F:RNA-directed DNA polymerase activity"/>
    <property type="evidence" value="ECO:0007669"/>
    <property type="project" value="UniProtKB-KW"/>
</dbReference>
<keyword evidence="5" id="KW-0548">Nucleotidyltransferase</keyword>
<feature type="domain" description="Reverse transcriptase" evidence="3">
    <location>
        <begin position="1"/>
        <end position="172"/>
    </location>
</feature>
<dbReference type="Proteomes" id="UP000225706">
    <property type="component" value="Unassembled WGS sequence"/>
</dbReference>
<evidence type="ECO:0000313" key="5">
    <source>
        <dbReference type="EMBL" id="PFX12654.1"/>
    </source>
</evidence>
<dbReference type="InterPro" id="IPR000477">
    <property type="entry name" value="RT_dom"/>
</dbReference>
<protein>
    <submittedName>
        <fullName evidence="5">Putative RNA-directed DNA polymerase from transposon BS</fullName>
    </submittedName>
</protein>
<feature type="coiled-coil region" evidence="2">
    <location>
        <begin position="274"/>
        <end position="303"/>
    </location>
</feature>
<accession>A0A2B4R2T3</accession>
<dbReference type="SUPFAM" id="SSF56672">
    <property type="entry name" value="DNA/RNA polymerases"/>
    <property type="match status" value="1"/>
</dbReference>
<dbReference type="PROSITE" id="PS50966">
    <property type="entry name" value="ZF_SWIM"/>
    <property type="match status" value="1"/>
</dbReference>
<dbReference type="GO" id="GO:0008270">
    <property type="term" value="F:zinc ion binding"/>
    <property type="evidence" value="ECO:0007669"/>
    <property type="project" value="UniProtKB-KW"/>
</dbReference>
<dbReference type="PROSITE" id="PS50878">
    <property type="entry name" value="RT_POL"/>
    <property type="match status" value="1"/>
</dbReference>
<feature type="domain" description="SWIM-type" evidence="4">
    <location>
        <begin position="168"/>
        <end position="203"/>
    </location>
</feature>
<keyword evidence="6" id="KW-1185">Reference proteome</keyword>
<keyword evidence="1" id="KW-0479">Metal-binding</keyword>
<dbReference type="EMBL" id="LSMT01001242">
    <property type="protein sequence ID" value="PFX12654.1"/>
    <property type="molecule type" value="Genomic_DNA"/>
</dbReference>
<reference evidence="6" key="1">
    <citation type="journal article" date="2017" name="bioRxiv">
        <title>Comparative analysis of the genomes of Stylophora pistillata and Acropora digitifera provides evidence for extensive differences between species of corals.</title>
        <authorList>
            <person name="Voolstra C.R."/>
            <person name="Li Y."/>
            <person name="Liew Y.J."/>
            <person name="Baumgarten S."/>
            <person name="Zoccola D."/>
            <person name="Flot J.-F."/>
            <person name="Tambutte S."/>
            <person name="Allemand D."/>
            <person name="Aranda M."/>
        </authorList>
    </citation>
    <scope>NUCLEOTIDE SEQUENCE [LARGE SCALE GENOMIC DNA]</scope>
</reference>
<keyword evidence="1" id="KW-0863">Zinc-finger</keyword>
<dbReference type="InterPro" id="IPR007527">
    <property type="entry name" value="Znf_SWIM"/>
</dbReference>
<evidence type="ECO:0000256" key="2">
    <source>
        <dbReference type="SAM" id="Coils"/>
    </source>
</evidence>
<sequence length="366" mass="42162">MSKAFDSLHHSTLLAKLHDVGASTTPLQWFRSYLSSRHQVVRINSTLSVRMQVRNGVPQGSILGPLFLSIYVNDLPSIPHFCSPQCYVDDTKLLISFAFYEERGVRDKINQDLLKVRNWCFNNQLLLNPDKMKLMIFGSRQNIAKVNDDFNLSLFRKDLVPATTAKDLGIYVDSNLKIKSTKCKCPSGTFKCSHAAAVFIYAMHHIEQRAKKAMAYDDKKCCRNENDRASAEESRLKAIERLGQTRKRNADTSCNEVSQRKSIRSTTESVQILKDKFENEREIQKEEIELKKIEQENKASQHQMLIDLQRQNQQQYQDVLMIMTEQQHRQEQQQQNFSNAFLTTATKSNAHGFAGKSHAQILMKER</sequence>
<keyword evidence="5" id="KW-0695">RNA-directed DNA polymerase</keyword>
<evidence type="ECO:0000259" key="3">
    <source>
        <dbReference type="PROSITE" id="PS50878"/>
    </source>
</evidence>
<dbReference type="InterPro" id="IPR043502">
    <property type="entry name" value="DNA/RNA_pol_sf"/>
</dbReference>
<keyword evidence="5" id="KW-0808">Transferase</keyword>
<evidence type="ECO:0000259" key="4">
    <source>
        <dbReference type="PROSITE" id="PS50966"/>
    </source>
</evidence>
<dbReference type="STRING" id="50429.A0A2B4R2T3"/>
<keyword evidence="1" id="KW-0862">Zinc</keyword>